<dbReference type="Proteomes" id="UP000239549">
    <property type="component" value="Unassembled WGS sequence"/>
</dbReference>
<keyword evidence="2" id="KW-1185">Reference proteome</keyword>
<organism evidence="1 2">
    <name type="scientific">Desulfocucumis palustris</name>
    <dbReference type="NCBI Taxonomy" id="1898651"/>
    <lineage>
        <taxon>Bacteria</taxon>
        <taxon>Bacillati</taxon>
        <taxon>Bacillota</taxon>
        <taxon>Clostridia</taxon>
        <taxon>Eubacteriales</taxon>
        <taxon>Desulfocucumaceae</taxon>
        <taxon>Desulfocucumis</taxon>
    </lineage>
</organism>
<evidence type="ECO:0000313" key="2">
    <source>
        <dbReference type="Proteomes" id="UP000239549"/>
    </source>
</evidence>
<sequence>MVTGRRSGEVKFFAVSTRIAVLSPEYLPKKSKNFFGSA</sequence>
<proteinExistence type="predicted"/>
<gene>
    <name evidence="1" type="ORF">DCCM_1982</name>
</gene>
<comment type="caution">
    <text evidence="1">The sequence shown here is derived from an EMBL/GenBank/DDBJ whole genome shotgun (WGS) entry which is preliminary data.</text>
</comment>
<name>A0A2L2X9L3_9FIRM</name>
<accession>A0A2L2X9L3</accession>
<reference evidence="2" key="1">
    <citation type="submission" date="2018-02" db="EMBL/GenBank/DDBJ databases">
        <title>Genome sequence of Desulfocucumis palustris strain NAW-5.</title>
        <authorList>
            <person name="Watanabe M."/>
            <person name="Kojima H."/>
            <person name="Fukui M."/>
        </authorList>
    </citation>
    <scope>NUCLEOTIDE SEQUENCE [LARGE SCALE GENOMIC DNA]</scope>
    <source>
        <strain evidence="2">NAW-5</strain>
    </source>
</reference>
<dbReference type="AlphaFoldDB" id="A0A2L2X9L3"/>
<evidence type="ECO:0000313" key="1">
    <source>
        <dbReference type="EMBL" id="GBF32885.1"/>
    </source>
</evidence>
<dbReference type="EMBL" id="BFAV01000065">
    <property type="protein sequence ID" value="GBF32885.1"/>
    <property type="molecule type" value="Genomic_DNA"/>
</dbReference>
<protein>
    <submittedName>
        <fullName evidence="1">Uncharacterized protein</fullName>
    </submittedName>
</protein>